<keyword evidence="1 3" id="KW-0378">Hydrolase</keyword>
<dbReference type="InterPro" id="IPR013094">
    <property type="entry name" value="AB_hydrolase_3"/>
</dbReference>
<dbReference type="Pfam" id="PF07859">
    <property type="entry name" value="Abhydrolase_3"/>
    <property type="match status" value="1"/>
</dbReference>
<sequence>MPEKTQPTQPPYPLHPSILSRLAPDYATFYNTHLLNAQQSHLQPISISRASRPPYPGSGPLQPVASTTDLTIPRSDPPIPIPIRVFTPLGSPPPAGWPVCIYIHGGGWVLGDIHAENVLASHLCARGGAVVISVDYRLAPEAPFPAAVEDCWGVVLWVRDKGKEVLGVDAERMAVAGCSAGANLAAVMCQRALQLLVVPVVDNTAGEGDEKYASWRENALMPGLTPEKMRWYRGLYLPRREDWEHPEASPVLALVVLGGADILRGEGEAFGRRLGEAGVRVEVRVVEGQPHPFVGLDGVLEGAREVIGRLCEVLKGVM</sequence>
<comment type="caution">
    <text evidence="3">The sequence shown here is derived from an EMBL/GenBank/DDBJ whole genome shotgun (WGS) entry which is preliminary data.</text>
</comment>
<dbReference type="AlphaFoldDB" id="A0AA40CNY3"/>
<dbReference type="InterPro" id="IPR050300">
    <property type="entry name" value="GDXG_lipolytic_enzyme"/>
</dbReference>
<accession>A0AA40CNY3</accession>
<dbReference type="InterPro" id="IPR029058">
    <property type="entry name" value="AB_hydrolase_fold"/>
</dbReference>
<keyword evidence="4" id="KW-1185">Reference proteome</keyword>
<evidence type="ECO:0000313" key="3">
    <source>
        <dbReference type="EMBL" id="KAK0645605.1"/>
    </source>
</evidence>
<name>A0AA40CNY3_9PEZI</name>
<proteinExistence type="predicted"/>
<evidence type="ECO:0000256" key="1">
    <source>
        <dbReference type="ARBA" id="ARBA00022801"/>
    </source>
</evidence>
<protein>
    <submittedName>
        <fullName evidence="3">Alpha/Beta hydrolase protein</fullName>
    </submittedName>
</protein>
<dbReference type="Gene3D" id="3.40.50.1820">
    <property type="entry name" value="alpha/beta hydrolase"/>
    <property type="match status" value="1"/>
</dbReference>
<reference evidence="3" key="1">
    <citation type="submission" date="2023-06" db="EMBL/GenBank/DDBJ databases">
        <title>Genome-scale phylogeny and comparative genomics of the fungal order Sordariales.</title>
        <authorList>
            <consortium name="Lawrence Berkeley National Laboratory"/>
            <person name="Hensen N."/>
            <person name="Bonometti L."/>
            <person name="Westerberg I."/>
            <person name="Brannstrom I.O."/>
            <person name="Guillou S."/>
            <person name="Cros-Aarteil S."/>
            <person name="Calhoun S."/>
            <person name="Haridas S."/>
            <person name="Kuo A."/>
            <person name="Mondo S."/>
            <person name="Pangilinan J."/>
            <person name="Riley R."/>
            <person name="Labutti K."/>
            <person name="Andreopoulos B."/>
            <person name="Lipzen A."/>
            <person name="Chen C."/>
            <person name="Yanf M."/>
            <person name="Daum C."/>
            <person name="Ng V."/>
            <person name="Clum A."/>
            <person name="Steindorff A."/>
            <person name="Ohm R."/>
            <person name="Martin F."/>
            <person name="Silar P."/>
            <person name="Natvig D."/>
            <person name="Lalanne C."/>
            <person name="Gautier V."/>
            <person name="Ament-Velasquez S.L."/>
            <person name="Kruys A."/>
            <person name="Hutchinson M.I."/>
            <person name="Powell A.J."/>
            <person name="Barry K."/>
            <person name="Miller A.N."/>
            <person name="Grigoriev I.V."/>
            <person name="Debuchy R."/>
            <person name="Gladieux P."/>
            <person name="Thoren M.H."/>
            <person name="Johannesson H."/>
        </authorList>
    </citation>
    <scope>NUCLEOTIDE SEQUENCE</scope>
    <source>
        <strain evidence="3">SMH2532-1</strain>
    </source>
</reference>
<gene>
    <name evidence="3" type="ORF">B0T16DRAFT_436760</name>
</gene>
<feature type="domain" description="Alpha/beta hydrolase fold-3" evidence="2">
    <location>
        <begin position="101"/>
        <end position="294"/>
    </location>
</feature>
<dbReference type="EMBL" id="JAULSV010000004">
    <property type="protein sequence ID" value="KAK0645605.1"/>
    <property type="molecule type" value="Genomic_DNA"/>
</dbReference>
<evidence type="ECO:0000313" key="4">
    <source>
        <dbReference type="Proteomes" id="UP001174936"/>
    </source>
</evidence>
<dbReference type="PANTHER" id="PTHR48081:SF8">
    <property type="entry name" value="ALPHA_BETA HYDROLASE FOLD-3 DOMAIN-CONTAINING PROTEIN-RELATED"/>
    <property type="match status" value="1"/>
</dbReference>
<dbReference type="PANTHER" id="PTHR48081">
    <property type="entry name" value="AB HYDROLASE SUPERFAMILY PROTEIN C4A8.06C"/>
    <property type="match status" value="1"/>
</dbReference>
<evidence type="ECO:0000259" key="2">
    <source>
        <dbReference type="Pfam" id="PF07859"/>
    </source>
</evidence>
<dbReference type="SUPFAM" id="SSF53474">
    <property type="entry name" value="alpha/beta-Hydrolases"/>
    <property type="match status" value="1"/>
</dbReference>
<dbReference type="GO" id="GO:0016787">
    <property type="term" value="F:hydrolase activity"/>
    <property type="evidence" value="ECO:0007669"/>
    <property type="project" value="UniProtKB-KW"/>
</dbReference>
<dbReference type="Proteomes" id="UP001174936">
    <property type="component" value="Unassembled WGS sequence"/>
</dbReference>
<organism evidence="3 4">
    <name type="scientific">Cercophora newfieldiana</name>
    <dbReference type="NCBI Taxonomy" id="92897"/>
    <lineage>
        <taxon>Eukaryota</taxon>
        <taxon>Fungi</taxon>
        <taxon>Dikarya</taxon>
        <taxon>Ascomycota</taxon>
        <taxon>Pezizomycotina</taxon>
        <taxon>Sordariomycetes</taxon>
        <taxon>Sordariomycetidae</taxon>
        <taxon>Sordariales</taxon>
        <taxon>Lasiosphaeriaceae</taxon>
        <taxon>Cercophora</taxon>
    </lineage>
</organism>